<sequence length="239" mass="25554">MRRFALLLAANTGALIAAPVAAQVPKATPVKPAPAPVRDWRTNVVMLPDGAYAIGHSAAKVKLVEYLSYTCPHCAHFVAESKAPLHDDLVRRGMVRVEFRHAVRDPLDMAAAMLARCSGPRGFTGASEAIFAQQAAWYQRGAQWWQANGATLQKQSQLAQLKAVANASGLTQLMRGRGMTAATIDQCFATPAGMKRLETMTKASWAVIQGTPSFTVNGTAVNGSDWASLEPQLRAAGAR</sequence>
<dbReference type="Proteomes" id="UP000094487">
    <property type="component" value="Unassembled WGS sequence"/>
</dbReference>
<name>A0A1E3M2F4_9SPHN</name>
<feature type="domain" description="Thioredoxin-like fold" evidence="2">
    <location>
        <begin position="52"/>
        <end position="229"/>
    </location>
</feature>
<dbReference type="InterPro" id="IPR036249">
    <property type="entry name" value="Thioredoxin-like_sf"/>
</dbReference>
<keyword evidence="4" id="KW-1185">Reference proteome</keyword>
<reference evidence="3 4" key="1">
    <citation type="submission" date="2016-08" db="EMBL/GenBank/DDBJ databases">
        <title>Draft genome of the agarase producing Sphingomonas sp. MCT13.</title>
        <authorList>
            <person name="D'Andrea M.M."/>
            <person name="Rossolini G.M."/>
            <person name="Thaller M.C."/>
        </authorList>
    </citation>
    <scope>NUCLEOTIDE SEQUENCE [LARGE SCALE GENOMIC DNA]</scope>
    <source>
        <strain evidence="3 4">MCT13</strain>
    </source>
</reference>
<proteinExistence type="predicted"/>
<dbReference type="STRING" id="1888892.BFL28_09340"/>
<feature type="chain" id="PRO_5009132380" description="Thioredoxin-like fold domain-containing protein" evidence="1">
    <location>
        <begin position="23"/>
        <end position="239"/>
    </location>
</feature>
<evidence type="ECO:0000313" key="4">
    <source>
        <dbReference type="Proteomes" id="UP000094487"/>
    </source>
</evidence>
<feature type="signal peptide" evidence="1">
    <location>
        <begin position="1"/>
        <end position="22"/>
    </location>
</feature>
<dbReference type="AlphaFoldDB" id="A0A1E3M2F4"/>
<dbReference type="OrthoDB" id="8478320at2"/>
<protein>
    <recommendedName>
        <fullName evidence="2">Thioredoxin-like fold domain-containing protein</fullName>
    </recommendedName>
</protein>
<comment type="caution">
    <text evidence="3">The sequence shown here is derived from an EMBL/GenBank/DDBJ whole genome shotgun (WGS) entry which is preliminary data.</text>
</comment>
<dbReference type="EMBL" id="MDDS01000004">
    <property type="protein sequence ID" value="ODP39545.1"/>
    <property type="molecule type" value="Genomic_DNA"/>
</dbReference>
<dbReference type="RefSeq" id="WP_069318781.1">
    <property type="nucleotide sequence ID" value="NZ_MDDS01000004.1"/>
</dbReference>
<dbReference type="Pfam" id="PF13462">
    <property type="entry name" value="Thioredoxin_4"/>
    <property type="match status" value="1"/>
</dbReference>
<evidence type="ECO:0000259" key="2">
    <source>
        <dbReference type="Pfam" id="PF13462"/>
    </source>
</evidence>
<dbReference type="Gene3D" id="3.40.30.10">
    <property type="entry name" value="Glutaredoxin"/>
    <property type="match status" value="1"/>
</dbReference>
<evidence type="ECO:0000313" key="3">
    <source>
        <dbReference type="EMBL" id="ODP39545.1"/>
    </source>
</evidence>
<dbReference type="InterPro" id="IPR012336">
    <property type="entry name" value="Thioredoxin-like_fold"/>
</dbReference>
<dbReference type="Gene3D" id="1.10.40.110">
    <property type="match status" value="1"/>
</dbReference>
<organism evidence="3 4">
    <name type="scientific">Sphingomonas turrisvirgatae</name>
    <dbReference type="NCBI Taxonomy" id="1888892"/>
    <lineage>
        <taxon>Bacteria</taxon>
        <taxon>Pseudomonadati</taxon>
        <taxon>Pseudomonadota</taxon>
        <taxon>Alphaproteobacteria</taxon>
        <taxon>Sphingomonadales</taxon>
        <taxon>Sphingomonadaceae</taxon>
        <taxon>Sphingomonas</taxon>
    </lineage>
</organism>
<accession>A0A1E3M2F4</accession>
<evidence type="ECO:0000256" key="1">
    <source>
        <dbReference type="SAM" id="SignalP"/>
    </source>
</evidence>
<gene>
    <name evidence="3" type="ORF">BFL28_09340</name>
</gene>
<keyword evidence="1" id="KW-0732">Signal</keyword>
<dbReference type="SUPFAM" id="SSF52833">
    <property type="entry name" value="Thioredoxin-like"/>
    <property type="match status" value="1"/>
</dbReference>